<dbReference type="SUPFAM" id="SSF82185">
    <property type="entry name" value="Histone H3 K4-specific methyltransferase SET7/9 N-terminal domain"/>
    <property type="match status" value="2"/>
</dbReference>
<gene>
    <name evidence="2" type="ORF">TPC1_17125</name>
</gene>
<keyword evidence="1" id="KW-0677">Repeat</keyword>
<protein>
    <recommendedName>
        <fullName evidence="3">MORN repeat-containing protein</fullName>
    </recommendedName>
</protein>
<evidence type="ECO:0008006" key="3">
    <source>
        <dbReference type="Google" id="ProtNLM"/>
    </source>
</evidence>
<evidence type="ECO:0000256" key="1">
    <source>
        <dbReference type="ARBA" id="ARBA00022737"/>
    </source>
</evidence>
<sequence>MEQCDKYPEIIKQDNKTIKIIYPDNVQIENHNLNTELTGLAQVQFPDNSFYQGLLNQAQINGLGYFDQNGVTLFANFENQMLEGHGIVAYPNSSIVCGKFHLNNLNGFGSAFEATQNAFYAGQFRNNQPDGIGTLIVNEMNYFGFFENGIPHGRGIQFVTTDLRSLRFNNYQGYFHEGSRHGPGALFLANGDLLIGQFINNEKAGMFLFINDQGGFELRFYKQDMVQESYQSTFWLYRPQELKNICIDCFSLEKFKLNVEYLKNAEQKLTQKENPLMQQILRQCRPKLIPFKVGLVDDLRVSQPLINEQIGEAAKNVVCQEDGDEVRQEIENIKSAVISNWDVLKFIFQYYRGRDLQLVKKGSNQRENIIDKLIEGEKEKYAVKVVEKEAEKEAFVEKSLPNLSRDGDRPLSIVEEPKAEKELQITELLVNQPTDNKGFNPQNYIENITRLQKLLEKLPHGSELNNDLLRDFCWNLDNQLVVNQNSVEQFLFEMFYDLQKQSEYFGNYQAIQLIIDSLRQNSESFELFKQFNLPQPLGRAEFVFDFNQFIILLLQLSEVVGVASPAQFITQYIVVFAKKVVEKLAKVIQKDQGQISTFFANVEQVKKALCQTDEDDVVSQNSKSINSKNSKVNKTAVIQSVPKILVRDLSFQLQMIEQLFIRVKNLDQKLLQFYEKAENLKVLFRVYINEQIESVIFGNYGVAATQYIHLQMKLAQFLQKMNALSQMLQIPRFDDDMPFYIRALEPFLIRFCKFDLYKYKQALVKQENLDKFSMREKILSQQISISKFSELISNIWMTPTVLIAVLTCFVMKSPKLQVENKEQVDEVEDDTPSMKSIKSRVESAQMHSRVDREEEMVKFQTEQLFEVDKFDRQVCEEMIGNFLKELQHVANE</sequence>
<proteinExistence type="predicted"/>
<dbReference type="AlphaFoldDB" id="A0A146K316"/>
<dbReference type="SMART" id="SM00698">
    <property type="entry name" value="MORN"/>
    <property type="match status" value="3"/>
</dbReference>
<dbReference type="Pfam" id="PF02493">
    <property type="entry name" value="MORN"/>
    <property type="match status" value="3"/>
</dbReference>
<dbReference type="PANTHER" id="PTHR23084:SF263">
    <property type="entry name" value="MORN REPEAT-CONTAINING PROTEIN 1"/>
    <property type="match status" value="1"/>
</dbReference>
<dbReference type="InterPro" id="IPR003409">
    <property type="entry name" value="MORN"/>
</dbReference>
<reference evidence="2" key="1">
    <citation type="submission" date="2015-07" db="EMBL/GenBank/DDBJ databases">
        <title>Adaptation to a free-living lifestyle via gene acquisitions in the diplomonad Trepomonas sp. PC1.</title>
        <authorList>
            <person name="Xu F."/>
            <person name="Jerlstrom-Hultqvist J."/>
            <person name="Kolisko M."/>
            <person name="Simpson A.G.B."/>
            <person name="Roger A.J."/>
            <person name="Svard S.G."/>
            <person name="Andersson J.O."/>
        </authorList>
    </citation>
    <scope>NUCLEOTIDE SEQUENCE</scope>
    <source>
        <strain evidence="2">PC1</strain>
    </source>
</reference>
<accession>A0A146K316</accession>
<dbReference type="PANTHER" id="PTHR23084">
    <property type="entry name" value="PHOSPHATIDYLINOSITOL-4-PHOSPHATE 5-KINASE RELATED"/>
    <property type="match status" value="1"/>
</dbReference>
<dbReference type="EMBL" id="GDID01005306">
    <property type="protein sequence ID" value="JAP91300.1"/>
    <property type="molecule type" value="Transcribed_RNA"/>
</dbReference>
<dbReference type="Gene3D" id="2.20.110.10">
    <property type="entry name" value="Histone H3 K4-specific methyltransferase SET7/9 N-terminal domain"/>
    <property type="match status" value="1"/>
</dbReference>
<evidence type="ECO:0000313" key="2">
    <source>
        <dbReference type="EMBL" id="JAP91300.1"/>
    </source>
</evidence>
<organism evidence="2">
    <name type="scientific">Trepomonas sp. PC1</name>
    <dbReference type="NCBI Taxonomy" id="1076344"/>
    <lineage>
        <taxon>Eukaryota</taxon>
        <taxon>Metamonada</taxon>
        <taxon>Diplomonadida</taxon>
        <taxon>Hexamitidae</taxon>
        <taxon>Hexamitinae</taxon>
        <taxon>Trepomonas</taxon>
    </lineage>
</organism>
<name>A0A146K316_9EUKA</name>